<dbReference type="AlphaFoldDB" id="A0A9X3S3M8"/>
<dbReference type="GO" id="GO:0016787">
    <property type="term" value="F:hydrolase activity"/>
    <property type="evidence" value="ECO:0007669"/>
    <property type="project" value="InterPro"/>
</dbReference>
<dbReference type="Pfam" id="PF04909">
    <property type="entry name" value="Amidohydro_2"/>
    <property type="match status" value="1"/>
</dbReference>
<protein>
    <submittedName>
        <fullName evidence="2">Amidohydrolase</fullName>
    </submittedName>
</protein>
<accession>A0A9X3S3M8</accession>
<keyword evidence="3" id="KW-1185">Reference proteome</keyword>
<dbReference type="CDD" id="cd01292">
    <property type="entry name" value="metallo-dependent_hydrolases"/>
    <property type="match status" value="1"/>
</dbReference>
<proteinExistence type="predicted"/>
<dbReference type="Gene3D" id="3.20.20.140">
    <property type="entry name" value="Metal-dependent hydrolases"/>
    <property type="match status" value="1"/>
</dbReference>
<organism evidence="2 3">
    <name type="scientific">Solirubrobacter ginsenosidimutans</name>
    <dbReference type="NCBI Taxonomy" id="490573"/>
    <lineage>
        <taxon>Bacteria</taxon>
        <taxon>Bacillati</taxon>
        <taxon>Actinomycetota</taxon>
        <taxon>Thermoleophilia</taxon>
        <taxon>Solirubrobacterales</taxon>
        <taxon>Solirubrobacteraceae</taxon>
        <taxon>Solirubrobacter</taxon>
    </lineage>
</organism>
<reference evidence="2" key="1">
    <citation type="submission" date="2022-10" db="EMBL/GenBank/DDBJ databases">
        <title>The WGS of Solirubrobacter ginsenosidimutans DSM 21036.</title>
        <authorList>
            <person name="Jiang Z."/>
        </authorList>
    </citation>
    <scope>NUCLEOTIDE SEQUENCE</scope>
    <source>
        <strain evidence="2">DSM 21036</strain>
    </source>
</reference>
<sequence length="286" mass="32769">MATHPKKIIDAHCHIGEIPPWKFYDLEHPVKPTVYDYADTKQFVKRHMDYFKVERALAISNYGVPIHELSFDLNDVVMDAATSNDRILAAIWVSFLPRNAEMTRKALKLASESRVVALKTTFLLGGNPDPGTWDEETLALADEIFDVCEKHDLMFHFHTSPGGNSDINNFVPLVEKYGKRCKIYLVHFGGGVSGHIKLVPKFLQWVRDGYKVYTDTSWAVGFGARWLLTEIEKQGVGGDRVFFGSDEPWSDFDSEYWKLNGVRDISQELKERVFWQNYEEAYGTHA</sequence>
<comment type="caution">
    <text evidence="2">The sequence shown here is derived from an EMBL/GenBank/DDBJ whole genome shotgun (WGS) entry which is preliminary data.</text>
</comment>
<feature type="domain" description="Amidohydrolase-related" evidence="1">
    <location>
        <begin position="9"/>
        <end position="283"/>
    </location>
</feature>
<dbReference type="Proteomes" id="UP001149140">
    <property type="component" value="Unassembled WGS sequence"/>
</dbReference>
<dbReference type="EMBL" id="JAPDOD010000003">
    <property type="protein sequence ID" value="MDA0159673.1"/>
    <property type="molecule type" value="Genomic_DNA"/>
</dbReference>
<dbReference type="InterPro" id="IPR032466">
    <property type="entry name" value="Metal_Hydrolase"/>
</dbReference>
<dbReference type="SUPFAM" id="SSF51556">
    <property type="entry name" value="Metallo-dependent hydrolases"/>
    <property type="match status" value="1"/>
</dbReference>
<evidence type="ECO:0000259" key="1">
    <source>
        <dbReference type="Pfam" id="PF04909"/>
    </source>
</evidence>
<dbReference type="InterPro" id="IPR006680">
    <property type="entry name" value="Amidohydro-rel"/>
</dbReference>
<name>A0A9X3S3M8_9ACTN</name>
<gene>
    <name evidence="2" type="ORF">OM076_05320</name>
</gene>
<evidence type="ECO:0000313" key="3">
    <source>
        <dbReference type="Proteomes" id="UP001149140"/>
    </source>
</evidence>
<dbReference type="RefSeq" id="WP_270038438.1">
    <property type="nucleotide sequence ID" value="NZ_JAPDOD010000003.1"/>
</dbReference>
<evidence type="ECO:0000313" key="2">
    <source>
        <dbReference type="EMBL" id="MDA0159673.1"/>
    </source>
</evidence>